<reference evidence="1 2" key="1">
    <citation type="submission" date="2018-06" db="EMBL/GenBank/DDBJ databases">
        <title>Genomic Encyclopedia of Archaeal and Bacterial Type Strains, Phase II (KMG-II): from individual species to whole genera.</title>
        <authorList>
            <person name="Goeker M."/>
        </authorList>
    </citation>
    <scope>NUCLEOTIDE SEQUENCE [LARGE SCALE GENOMIC DNA]</scope>
    <source>
        <strain evidence="1 2">KACC 16626</strain>
    </source>
</reference>
<gene>
    <name evidence="1" type="ORF">BJ095_101250</name>
</gene>
<dbReference type="Proteomes" id="UP000247416">
    <property type="component" value="Unassembled WGS sequence"/>
</dbReference>
<evidence type="ECO:0000313" key="1">
    <source>
        <dbReference type="EMBL" id="PYF09024.1"/>
    </source>
</evidence>
<sequence length="35" mass="4144">MKRVMNVKGKRNETESGDETRYGCKWKVKRVRESG</sequence>
<protein>
    <submittedName>
        <fullName evidence="1">Uncharacterized protein</fullName>
    </submittedName>
</protein>
<organism evidence="1 2">
    <name type="scientific">Ureibacillus chungkukjangi</name>
    <dbReference type="NCBI Taxonomy" id="1202712"/>
    <lineage>
        <taxon>Bacteria</taxon>
        <taxon>Bacillati</taxon>
        <taxon>Bacillota</taxon>
        <taxon>Bacilli</taxon>
        <taxon>Bacillales</taxon>
        <taxon>Caryophanaceae</taxon>
        <taxon>Ureibacillus</taxon>
    </lineage>
</organism>
<keyword evidence="2" id="KW-1185">Reference proteome</keyword>
<comment type="caution">
    <text evidence="1">The sequence shown here is derived from an EMBL/GenBank/DDBJ whole genome shotgun (WGS) entry which is preliminary data.</text>
</comment>
<evidence type="ECO:0000313" key="2">
    <source>
        <dbReference type="Proteomes" id="UP000247416"/>
    </source>
</evidence>
<proteinExistence type="predicted"/>
<dbReference type="EMBL" id="QJTJ01000001">
    <property type="protein sequence ID" value="PYF09024.1"/>
    <property type="molecule type" value="Genomic_DNA"/>
</dbReference>
<dbReference type="AlphaFoldDB" id="A0A318TWK1"/>
<accession>A0A318TWK1</accession>
<name>A0A318TWK1_9BACL</name>